<dbReference type="AlphaFoldDB" id="A0A645GXF4"/>
<accession>A0A645GXF4</accession>
<evidence type="ECO:0000313" key="1">
    <source>
        <dbReference type="EMBL" id="MPN28704.1"/>
    </source>
</evidence>
<reference evidence="1" key="1">
    <citation type="submission" date="2019-08" db="EMBL/GenBank/DDBJ databases">
        <authorList>
            <person name="Kucharzyk K."/>
            <person name="Murdoch R.W."/>
            <person name="Higgins S."/>
            <person name="Loffler F."/>
        </authorList>
    </citation>
    <scope>NUCLEOTIDE SEQUENCE</scope>
</reference>
<dbReference type="EMBL" id="VSSQ01079088">
    <property type="protein sequence ID" value="MPN28704.1"/>
    <property type="molecule type" value="Genomic_DNA"/>
</dbReference>
<comment type="caution">
    <text evidence="1">The sequence shown here is derived from an EMBL/GenBank/DDBJ whole genome shotgun (WGS) entry which is preliminary data.</text>
</comment>
<proteinExistence type="predicted"/>
<gene>
    <name evidence="1" type="ORF">SDC9_176149</name>
</gene>
<organism evidence="1">
    <name type="scientific">bioreactor metagenome</name>
    <dbReference type="NCBI Taxonomy" id="1076179"/>
    <lineage>
        <taxon>unclassified sequences</taxon>
        <taxon>metagenomes</taxon>
        <taxon>ecological metagenomes</taxon>
    </lineage>
</organism>
<protein>
    <submittedName>
        <fullName evidence="1">Uncharacterized protein</fullName>
    </submittedName>
</protein>
<name>A0A645GXF4_9ZZZZ</name>
<sequence>MSVFDEACKFLGDHVADVVFPPVHGIALFLLHVEADDGKTRFRLFHGQGKADVAETDDAYTGGLSGNFFQ</sequence>